<evidence type="ECO:0000313" key="4">
    <source>
        <dbReference type="Proteomes" id="UP000076935"/>
    </source>
</evidence>
<dbReference type="InterPro" id="IPR012334">
    <property type="entry name" value="Pectin_lyas_fold"/>
</dbReference>
<keyword evidence="4" id="KW-1185">Reference proteome</keyword>
<dbReference type="Gene3D" id="2.160.20.10">
    <property type="entry name" value="Single-stranded right-handed beta-helix, Pectin lyase-like"/>
    <property type="match status" value="1"/>
</dbReference>
<comment type="caution">
    <text evidence="3">The sequence shown here is derived from an EMBL/GenBank/DDBJ whole genome shotgun (WGS) entry which is preliminary data.</text>
</comment>
<keyword evidence="1" id="KW-1133">Transmembrane helix</keyword>
<organism evidence="3 4">
    <name type="scientific">Domibacillus aminovorans</name>
    <dbReference type="NCBI Taxonomy" id="29332"/>
    <lineage>
        <taxon>Bacteria</taxon>
        <taxon>Bacillati</taxon>
        <taxon>Bacillota</taxon>
        <taxon>Bacilli</taxon>
        <taxon>Bacillales</taxon>
        <taxon>Bacillaceae</taxon>
        <taxon>Domibacillus</taxon>
    </lineage>
</organism>
<name>A0A177L0L1_9BACI</name>
<reference evidence="3 4" key="1">
    <citation type="submission" date="2016-01" db="EMBL/GenBank/DDBJ databases">
        <title>Investigation of taxonomic status of Bacillus aminovorans.</title>
        <authorList>
            <person name="Verma A."/>
            <person name="Pal Y."/>
            <person name="Krishnamurthi S."/>
        </authorList>
    </citation>
    <scope>NUCLEOTIDE SEQUENCE [LARGE SCALE GENOMIC DNA]</scope>
    <source>
        <strain evidence="3 4">DSM 1314</strain>
    </source>
</reference>
<dbReference type="Proteomes" id="UP000076935">
    <property type="component" value="Unassembled WGS sequence"/>
</dbReference>
<protein>
    <recommendedName>
        <fullName evidence="2">Right handed beta helix domain-containing protein</fullName>
    </recommendedName>
</protein>
<dbReference type="Pfam" id="PF13229">
    <property type="entry name" value="Beta_helix"/>
    <property type="match status" value="1"/>
</dbReference>
<evidence type="ECO:0000256" key="1">
    <source>
        <dbReference type="SAM" id="Phobius"/>
    </source>
</evidence>
<sequence>MFENRNRILIALISLIITGMIIGSMFIKLHRDSEQSKSKFTSSSRNIESFEDIINDSIDDTDRIQKTIDFVNKKGGGVVTFPKGIYLIDAEISLKLKDNITLKFEKGAILKALPNNAESYEIVKIHDVENVSLLGDITIIGERKEHIGKTGEWGFGISIRGAENITIENPFIKDCWGDGIYIGATTKKKYSKRVTIINPLIENNRRQGISVISAVDLTIISPKLLNTNGTSPQGGIDFEPNSENDMMSNIKLINPETEGNLGGGVIISLKKLQQSDKFADIEIINSQGIQDGLDIRDMKNIKGTVIIDNKERLLQLN</sequence>
<dbReference type="EMBL" id="LQWY01000067">
    <property type="protein sequence ID" value="OAH58972.1"/>
    <property type="molecule type" value="Genomic_DNA"/>
</dbReference>
<gene>
    <name evidence="3" type="ORF">AWH49_04730</name>
</gene>
<keyword evidence="1" id="KW-0812">Transmembrane</keyword>
<evidence type="ECO:0000313" key="3">
    <source>
        <dbReference type="EMBL" id="OAH58972.1"/>
    </source>
</evidence>
<dbReference type="InterPro" id="IPR011050">
    <property type="entry name" value="Pectin_lyase_fold/virulence"/>
</dbReference>
<accession>A0A177L0L1</accession>
<dbReference type="InterPro" id="IPR039448">
    <property type="entry name" value="Beta_helix"/>
</dbReference>
<dbReference type="AlphaFoldDB" id="A0A177L0L1"/>
<proteinExistence type="predicted"/>
<keyword evidence="1" id="KW-0472">Membrane</keyword>
<evidence type="ECO:0000259" key="2">
    <source>
        <dbReference type="Pfam" id="PF13229"/>
    </source>
</evidence>
<dbReference type="SUPFAM" id="SSF51126">
    <property type="entry name" value="Pectin lyase-like"/>
    <property type="match status" value="1"/>
</dbReference>
<feature type="domain" description="Right handed beta helix" evidence="2">
    <location>
        <begin position="154"/>
        <end position="268"/>
    </location>
</feature>
<feature type="transmembrane region" description="Helical" evidence="1">
    <location>
        <begin position="6"/>
        <end position="27"/>
    </location>
</feature>
<dbReference type="RefSeq" id="WP_063966696.1">
    <property type="nucleotide sequence ID" value="NZ_JBCNAN010000007.1"/>
</dbReference>